<protein>
    <submittedName>
        <fullName evidence="2">Uncharacterized protein</fullName>
    </submittedName>
</protein>
<gene>
    <name evidence="2" type="ORF">P353_08620</name>
</gene>
<dbReference type="Proteomes" id="UP000029553">
    <property type="component" value="Unassembled WGS sequence"/>
</dbReference>
<accession>A0A096H0F4</accession>
<organism evidence="2 3">
    <name type="scientific">Comamonas testosteroni</name>
    <name type="common">Pseudomonas testosteroni</name>
    <dbReference type="NCBI Taxonomy" id="285"/>
    <lineage>
        <taxon>Bacteria</taxon>
        <taxon>Pseudomonadati</taxon>
        <taxon>Pseudomonadota</taxon>
        <taxon>Betaproteobacteria</taxon>
        <taxon>Burkholderiales</taxon>
        <taxon>Comamonadaceae</taxon>
        <taxon>Comamonas</taxon>
    </lineage>
</organism>
<reference evidence="2 3" key="1">
    <citation type="submission" date="2013-09" db="EMBL/GenBank/DDBJ databases">
        <title>High correlation between genotypes and phenotypes of environmental bacteria Comamonas testosteroni strains.</title>
        <authorList>
            <person name="Liu L."/>
            <person name="Zhu W."/>
            <person name="Xia X."/>
            <person name="Xu B."/>
            <person name="Luo M."/>
            <person name="Wang G."/>
        </authorList>
    </citation>
    <scope>NUCLEOTIDE SEQUENCE [LARGE SCALE GENOMIC DNA]</scope>
    <source>
        <strain evidence="2 3">JL40</strain>
    </source>
</reference>
<sequence length="242" mass="26243">MGTLDQIKDLSSSFMEFGKSTASNIQTSNDQNDRILADPKGEGIKQFQEDFKNRSTGERAVGYLGNTLLGVSAKATNAFNEWRTGKSSFSDHTKNMSIEETGAFMAQGLAQAYSGGATTAARFLDDHKSEMKGLTKRFAQEKHGLPGYQAEIFASAKFNDQAGLDAGYKGLRESLAQRDSSGEILRNSSGEAILSEKDNRFALSMYKDIYNAGVHQGSKDGQSGPILKDVKAWNATQNTPGK</sequence>
<evidence type="ECO:0000256" key="1">
    <source>
        <dbReference type="SAM" id="MobiDB-lite"/>
    </source>
</evidence>
<evidence type="ECO:0000313" key="2">
    <source>
        <dbReference type="EMBL" id="KGH30915.1"/>
    </source>
</evidence>
<comment type="caution">
    <text evidence="2">The sequence shown here is derived from an EMBL/GenBank/DDBJ whole genome shotgun (WGS) entry which is preliminary data.</text>
</comment>
<proteinExistence type="predicted"/>
<evidence type="ECO:0000313" key="3">
    <source>
        <dbReference type="Proteomes" id="UP000029553"/>
    </source>
</evidence>
<feature type="region of interest" description="Disordered" evidence="1">
    <location>
        <begin position="214"/>
        <end position="242"/>
    </location>
</feature>
<name>A0A096H0F4_COMTE</name>
<dbReference type="EMBL" id="AWOR01000037">
    <property type="protein sequence ID" value="KGH30915.1"/>
    <property type="molecule type" value="Genomic_DNA"/>
</dbReference>
<dbReference type="AlphaFoldDB" id="A0A096H0F4"/>